<protein>
    <submittedName>
        <fullName evidence="2">Uncharacterized protein</fullName>
    </submittedName>
</protein>
<accession>R0JKG0</accession>
<dbReference type="EMBL" id="KB743662">
    <property type="protein sequence ID" value="EOA97516.1"/>
    <property type="molecule type" value="Genomic_DNA"/>
</dbReference>
<feature type="compositionally biased region" description="Basic and acidic residues" evidence="1">
    <location>
        <begin position="59"/>
        <end position="84"/>
    </location>
</feature>
<name>R0JKG0_ANAPL</name>
<feature type="region of interest" description="Disordered" evidence="1">
    <location>
        <begin position="58"/>
        <end position="100"/>
    </location>
</feature>
<reference evidence="3" key="1">
    <citation type="journal article" date="2013" name="Nat. Genet.">
        <title>The duck genome and transcriptome provide insight into an avian influenza virus reservoir species.</title>
        <authorList>
            <person name="Huang Y."/>
            <person name="Li Y."/>
            <person name="Burt D.W."/>
            <person name="Chen H."/>
            <person name="Zhang Y."/>
            <person name="Qian W."/>
            <person name="Kim H."/>
            <person name="Gan S."/>
            <person name="Zhao Y."/>
            <person name="Li J."/>
            <person name="Yi K."/>
            <person name="Feng H."/>
            <person name="Zhu P."/>
            <person name="Li B."/>
            <person name="Liu Q."/>
            <person name="Fairley S."/>
            <person name="Magor K.E."/>
            <person name="Du Z."/>
            <person name="Hu X."/>
            <person name="Goodman L."/>
            <person name="Tafer H."/>
            <person name="Vignal A."/>
            <person name="Lee T."/>
            <person name="Kim K.W."/>
            <person name="Sheng Z."/>
            <person name="An Y."/>
            <person name="Searle S."/>
            <person name="Herrero J."/>
            <person name="Groenen M.A."/>
            <person name="Crooijmans R.P."/>
            <person name="Faraut T."/>
            <person name="Cai Q."/>
            <person name="Webster R.G."/>
            <person name="Aldridge J.R."/>
            <person name="Warren W.C."/>
            <person name="Bartschat S."/>
            <person name="Kehr S."/>
            <person name="Marz M."/>
            <person name="Stadler P.F."/>
            <person name="Smith J."/>
            <person name="Kraus R.H."/>
            <person name="Zhao Y."/>
            <person name="Ren L."/>
            <person name="Fei J."/>
            <person name="Morisson M."/>
            <person name="Kaiser P."/>
            <person name="Griffin D.K."/>
            <person name="Rao M."/>
            <person name="Pitel F."/>
            <person name="Wang J."/>
            <person name="Li N."/>
        </authorList>
    </citation>
    <scope>NUCLEOTIDE SEQUENCE [LARGE SCALE GENOMIC DNA]</scope>
</reference>
<feature type="region of interest" description="Disordered" evidence="1">
    <location>
        <begin position="1"/>
        <end position="23"/>
    </location>
</feature>
<organism evidence="2 3">
    <name type="scientific">Anas platyrhynchos</name>
    <name type="common">Mallard</name>
    <name type="synonym">Anas boschas</name>
    <dbReference type="NCBI Taxonomy" id="8839"/>
    <lineage>
        <taxon>Eukaryota</taxon>
        <taxon>Metazoa</taxon>
        <taxon>Chordata</taxon>
        <taxon>Craniata</taxon>
        <taxon>Vertebrata</taxon>
        <taxon>Euteleostomi</taxon>
        <taxon>Archelosauria</taxon>
        <taxon>Archosauria</taxon>
        <taxon>Dinosauria</taxon>
        <taxon>Saurischia</taxon>
        <taxon>Theropoda</taxon>
        <taxon>Coelurosauria</taxon>
        <taxon>Aves</taxon>
        <taxon>Neognathae</taxon>
        <taxon>Galloanserae</taxon>
        <taxon>Anseriformes</taxon>
        <taxon>Anatidae</taxon>
        <taxon>Anatinae</taxon>
        <taxon>Anas</taxon>
    </lineage>
</organism>
<evidence type="ECO:0000313" key="3">
    <source>
        <dbReference type="Proteomes" id="UP000296049"/>
    </source>
</evidence>
<proteinExistence type="predicted"/>
<feature type="compositionally biased region" description="Polar residues" evidence="1">
    <location>
        <begin position="88"/>
        <end position="98"/>
    </location>
</feature>
<evidence type="ECO:0000256" key="1">
    <source>
        <dbReference type="SAM" id="MobiDB-lite"/>
    </source>
</evidence>
<dbReference type="Proteomes" id="UP000296049">
    <property type="component" value="Unassembled WGS sequence"/>
</dbReference>
<keyword evidence="3" id="KW-1185">Reference proteome</keyword>
<dbReference type="AlphaFoldDB" id="R0JKG0"/>
<evidence type="ECO:0000313" key="2">
    <source>
        <dbReference type="EMBL" id="EOA97516.1"/>
    </source>
</evidence>
<gene>
    <name evidence="2" type="ORF">Anapl_10564</name>
</gene>
<sequence>MSLVQLQQKQEKYLGESTGGRKKQSQLCPLEKILLIPHPQVPTGATVIDLPGKIYTSSSERDAEEHITKEEQRAQTARQRREDMQVAFTPTASRNQRQAFGLSHVPRSLYKECKEASSPQQVVKLRMHPPLESLLFHYKG</sequence>